<proteinExistence type="inferred from homology"/>
<keyword evidence="12" id="KW-0675">Receptor</keyword>
<dbReference type="InterPro" id="IPR037066">
    <property type="entry name" value="Plug_dom_sf"/>
</dbReference>
<dbReference type="RefSeq" id="WP_163383617.1">
    <property type="nucleotide sequence ID" value="NZ_JAUFQS010000047.1"/>
</dbReference>
<dbReference type="InterPro" id="IPR039426">
    <property type="entry name" value="TonB-dep_rcpt-like"/>
</dbReference>
<accession>A0ABT8CBU0</accession>
<dbReference type="Pfam" id="PF13715">
    <property type="entry name" value="CarbopepD_reg_2"/>
    <property type="match status" value="1"/>
</dbReference>
<keyword evidence="6 8" id="KW-0472">Membrane</keyword>
<comment type="subcellular location">
    <subcellularLocation>
        <location evidence="1 8">Cell outer membrane</location>
        <topology evidence="1 8">Multi-pass membrane protein</topology>
    </subcellularLocation>
</comment>
<evidence type="ECO:0000256" key="9">
    <source>
        <dbReference type="RuleBase" id="RU003357"/>
    </source>
</evidence>
<feature type="domain" description="TonB-dependent receptor-like beta-barrel" evidence="10">
    <location>
        <begin position="519"/>
        <end position="1049"/>
    </location>
</feature>
<dbReference type="InterPro" id="IPR023996">
    <property type="entry name" value="TonB-dep_OMP_SusC/RagA"/>
</dbReference>
<dbReference type="InterPro" id="IPR023997">
    <property type="entry name" value="TonB-dep_OMP_SusC/RagA_CS"/>
</dbReference>
<gene>
    <name evidence="12" type="ORF">QWZ15_18605</name>
</gene>
<dbReference type="SUPFAM" id="SSF49464">
    <property type="entry name" value="Carboxypeptidase regulatory domain-like"/>
    <property type="match status" value="1"/>
</dbReference>
<dbReference type="Pfam" id="PF00593">
    <property type="entry name" value="TonB_dep_Rec_b-barrel"/>
    <property type="match status" value="1"/>
</dbReference>
<dbReference type="InterPro" id="IPR008969">
    <property type="entry name" value="CarboxyPept-like_regulatory"/>
</dbReference>
<keyword evidence="13" id="KW-1185">Reference proteome</keyword>
<dbReference type="EMBL" id="JAUFQS010000047">
    <property type="protein sequence ID" value="MDN3689841.1"/>
    <property type="molecule type" value="Genomic_DNA"/>
</dbReference>
<evidence type="ECO:0000256" key="4">
    <source>
        <dbReference type="ARBA" id="ARBA00022692"/>
    </source>
</evidence>
<evidence type="ECO:0000313" key="13">
    <source>
        <dbReference type="Proteomes" id="UP001236663"/>
    </source>
</evidence>
<dbReference type="Gene3D" id="2.60.40.1120">
    <property type="entry name" value="Carboxypeptidase-like, regulatory domain"/>
    <property type="match status" value="1"/>
</dbReference>
<evidence type="ECO:0000313" key="12">
    <source>
        <dbReference type="EMBL" id="MDN3689841.1"/>
    </source>
</evidence>
<evidence type="ECO:0000256" key="1">
    <source>
        <dbReference type="ARBA" id="ARBA00004571"/>
    </source>
</evidence>
<dbReference type="Proteomes" id="UP001236663">
    <property type="component" value="Unassembled WGS sequence"/>
</dbReference>
<evidence type="ECO:0000256" key="3">
    <source>
        <dbReference type="ARBA" id="ARBA00022452"/>
    </source>
</evidence>
<evidence type="ECO:0000256" key="5">
    <source>
        <dbReference type="ARBA" id="ARBA00023077"/>
    </source>
</evidence>
<dbReference type="NCBIfam" id="TIGR04056">
    <property type="entry name" value="OMP_RagA_SusC"/>
    <property type="match status" value="1"/>
</dbReference>
<comment type="caution">
    <text evidence="12">The sequence shown here is derived from an EMBL/GenBank/DDBJ whole genome shotgun (WGS) entry which is preliminary data.</text>
</comment>
<dbReference type="InterPro" id="IPR036942">
    <property type="entry name" value="Beta-barrel_TonB_sf"/>
</dbReference>
<evidence type="ECO:0000256" key="2">
    <source>
        <dbReference type="ARBA" id="ARBA00022448"/>
    </source>
</evidence>
<keyword evidence="4 8" id="KW-0812">Transmembrane</keyword>
<keyword evidence="3 8" id="KW-1134">Transmembrane beta strand</keyword>
<comment type="similarity">
    <text evidence="8 9">Belongs to the TonB-dependent receptor family.</text>
</comment>
<name>A0ABT8CBU0_9BACT</name>
<dbReference type="SUPFAM" id="SSF56935">
    <property type="entry name" value="Porins"/>
    <property type="match status" value="1"/>
</dbReference>
<keyword evidence="5 9" id="KW-0798">TonB box</keyword>
<dbReference type="Pfam" id="PF07715">
    <property type="entry name" value="Plug"/>
    <property type="match status" value="1"/>
</dbReference>
<reference evidence="13" key="1">
    <citation type="journal article" date="2019" name="Int. J. Syst. Evol. Microbiol.">
        <title>The Global Catalogue of Microorganisms (GCM) 10K type strain sequencing project: providing services to taxonomists for standard genome sequencing and annotation.</title>
        <authorList>
            <consortium name="The Broad Institute Genomics Platform"/>
            <consortium name="The Broad Institute Genome Sequencing Center for Infectious Disease"/>
            <person name="Wu L."/>
            <person name="Ma J."/>
        </authorList>
    </citation>
    <scope>NUCLEOTIDE SEQUENCE [LARGE SCALE GENOMIC DNA]</scope>
    <source>
        <strain evidence="13">CECT 7706</strain>
    </source>
</reference>
<feature type="domain" description="TonB-dependent receptor plug" evidence="11">
    <location>
        <begin position="229"/>
        <end position="344"/>
    </location>
</feature>
<dbReference type="InterPro" id="IPR012910">
    <property type="entry name" value="Plug_dom"/>
</dbReference>
<keyword evidence="7 8" id="KW-0998">Cell outer membrane</keyword>
<organism evidence="12 13">
    <name type="scientific">Cyclobacterium jeungdonense</name>
    <dbReference type="NCBI Taxonomy" id="708087"/>
    <lineage>
        <taxon>Bacteria</taxon>
        <taxon>Pseudomonadati</taxon>
        <taxon>Bacteroidota</taxon>
        <taxon>Cytophagia</taxon>
        <taxon>Cytophagales</taxon>
        <taxon>Cyclobacteriaceae</taxon>
        <taxon>Cyclobacterium</taxon>
    </lineage>
</organism>
<keyword evidence="2 8" id="KW-0813">Transport</keyword>
<dbReference type="PROSITE" id="PS52016">
    <property type="entry name" value="TONB_DEPENDENT_REC_3"/>
    <property type="match status" value="1"/>
</dbReference>
<evidence type="ECO:0000259" key="11">
    <source>
        <dbReference type="Pfam" id="PF07715"/>
    </source>
</evidence>
<dbReference type="Gene3D" id="2.40.170.20">
    <property type="entry name" value="TonB-dependent receptor, beta-barrel domain"/>
    <property type="match status" value="1"/>
</dbReference>
<evidence type="ECO:0000256" key="8">
    <source>
        <dbReference type="PROSITE-ProRule" id="PRU01360"/>
    </source>
</evidence>
<protein>
    <submittedName>
        <fullName evidence="12">TonB-dependent receptor</fullName>
    </submittedName>
</protein>
<evidence type="ECO:0000256" key="6">
    <source>
        <dbReference type="ARBA" id="ARBA00023136"/>
    </source>
</evidence>
<evidence type="ECO:0000256" key="7">
    <source>
        <dbReference type="ARBA" id="ARBA00023237"/>
    </source>
</evidence>
<dbReference type="NCBIfam" id="TIGR04057">
    <property type="entry name" value="SusC_RagA_signa"/>
    <property type="match status" value="1"/>
</dbReference>
<evidence type="ECO:0000259" key="10">
    <source>
        <dbReference type="Pfam" id="PF00593"/>
    </source>
</evidence>
<dbReference type="Gene3D" id="2.170.130.10">
    <property type="entry name" value="TonB-dependent receptor, plug domain"/>
    <property type="match status" value="1"/>
</dbReference>
<dbReference type="InterPro" id="IPR000531">
    <property type="entry name" value="Beta-barrel_TonB"/>
</dbReference>
<sequence>MKNNLLRLVVLYSKQTLKYFLLQLLVIQVIMAEPGSGQSMEDYQVSLQAKNQNLVTVLAELERQTDFVFAYNQEVARDKTRITLALSSDLKTVLKRITEQVNYDFKRVNEQIYVVKSEVGLVSTESLRRRVDNRKWLDVEISGTVTDQNGDPIPGATISILGTSVGTVTDLDGNYRLNVPDGATVVFSFIGYQSKRIEIGDQSILNVILMPDVTSLEEIVVVGYGTQEKKDITGSVASVKSDDFNKGIMNSPGQLLQGKVAGVDVTSSSGAPGSGQRIVIRGQGSIRQGTGPLFVVDGFPLGLAGTGGADSPLNFLNPDDIESIDVLKDASATAIYGARGANGVVIITTKKGSAGVSKVSVNSNFGVSNMAREIPVFSADEFRQQVNAVEGILEDRGGDTYWQDELTRTAFTNDHNMVFQGGSENFNYRASLGYLDQQGIVLNTGFKRYSGRIGATQKLWDGRLSIDFNLGSSIEKGENAPQGRLVSEMLEFNPTYPARDANGDPVRYPDLMNPLYTAKLYTNFRETKRTLLSISPSLEIMEGLVYKVNLGYDTRSSASDNQNMPNMDPFEEGRLEQGFSDGENTLIENYLTYNFGIGTDHGFTVMAGHSYQRIYNRSRFWSVDLFSDNGIEPRYNPGLGQRLNLVDNPPGGSANINELQSFFGRANYDFRDKYMVTATIRADGSSKFGANNKYGTFPSFAAGWRLSEEAFLQSSPFSELKLRVGWGQTGNQEIPNKITKASYTTRISNQDSYPLGGQEPPYTAGTAFVRLANPDLQWEVSTQTNVGVDFELFEGALSGTVDYFNKVSNNILLEVKPPDPIQPATDYWTNVEDMRIINKGLEIALNYHNRTEGGLTYSIGGNATFINNEVQDSPFTIVTTGSAEGSGLTGATINGLINGHPIGTFYMQRFLGIGSDGLSIFEDSEDGGRMVVGSALPDMTYNFFLNFNYKNFDLGMNFNGVSGNMIYNNTAMNKFYKAKLANSLNTTDKAVEFPEESTINSSSVSTRYLENGSFFRLNNMTLGYNFNTDALGIASWAKELRLSLTGQNLFLITEYTGFDPEVNQDRSVGGIQSAGIDLNGYPRARTFVMSLNVSF</sequence>